<dbReference type="EMBL" id="DYDO01000009">
    <property type="protein sequence ID" value="DBA18094.1"/>
    <property type="molecule type" value="Genomic_DNA"/>
</dbReference>
<dbReference type="Proteomes" id="UP001181693">
    <property type="component" value="Unassembled WGS sequence"/>
</dbReference>
<comment type="caution">
    <text evidence="2">The sequence shown here is derived from an EMBL/GenBank/DDBJ whole genome shotgun (WGS) entry which is preliminary data.</text>
</comment>
<evidence type="ECO:0000256" key="1">
    <source>
        <dbReference type="SAM" id="MobiDB-lite"/>
    </source>
</evidence>
<proteinExistence type="predicted"/>
<reference evidence="2" key="1">
    <citation type="thesis" date="2020" institute="ProQuest LLC" country="789 East Eisenhower Parkway, Ann Arbor, MI, USA">
        <title>Comparative Genomics and Chromosome Evolution.</title>
        <authorList>
            <person name="Mudd A.B."/>
        </authorList>
    </citation>
    <scope>NUCLEOTIDE SEQUENCE</scope>
    <source>
        <strain evidence="2">1538</strain>
        <tissue evidence="2">Blood</tissue>
    </source>
</reference>
<sequence>MPTMLCQLYNVVSIKHSLFSFGESSKSSLCQNSPRKKPENLADNHDLAVRSEGGRSSMHVNTSHIAVCFLNGLCMVRRSIKLELD</sequence>
<evidence type="ECO:0000313" key="3">
    <source>
        <dbReference type="Proteomes" id="UP001181693"/>
    </source>
</evidence>
<gene>
    <name evidence="2" type="ORF">GDO54_016382</name>
</gene>
<protein>
    <submittedName>
        <fullName evidence="2">Uncharacterized protein</fullName>
    </submittedName>
</protein>
<feature type="region of interest" description="Disordered" evidence="1">
    <location>
        <begin position="24"/>
        <end position="43"/>
    </location>
</feature>
<organism evidence="2 3">
    <name type="scientific">Pyxicephalus adspersus</name>
    <name type="common">African bullfrog</name>
    <dbReference type="NCBI Taxonomy" id="30357"/>
    <lineage>
        <taxon>Eukaryota</taxon>
        <taxon>Metazoa</taxon>
        <taxon>Chordata</taxon>
        <taxon>Craniata</taxon>
        <taxon>Vertebrata</taxon>
        <taxon>Euteleostomi</taxon>
        <taxon>Amphibia</taxon>
        <taxon>Batrachia</taxon>
        <taxon>Anura</taxon>
        <taxon>Neobatrachia</taxon>
        <taxon>Ranoidea</taxon>
        <taxon>Pyxicephalidae</taxon>
        <taxon>Pyxicephalinae</taxon>
        <taxon>Pyxicephalus</taxon>
    </lineage>
</organism>
<dbReference type="AlphaFoldDB" id="A0AAV2ZU09"/>
<name>A0AAV2ZU09_PYXAD</name>
<keyword evidence="3" id="KW-1185">Reference proteome</keyword>
<accession>A0AAV2ZU09</accession>
<evidence type="ECO:0000313" key="2">
    <source>
        <dbReference type="EMBL" id="DBA18094.1"/>
    </source>
</evidence>